<name>A0A381XU38_9ZZZZ</name>
<dbReference type="AlphaFoldDB" id="A0A381XU38"/>
<dbReference type="EMBL" id="UINC01016392">
    <property type="protein sequence ID" value="SVA68279.1"/>
    <property type="molecule type" value="Genomic_DNA"/>
</dbReference>
<proteinExistence type="predicted"/>
<accession>A0A381XU38</accession>
<organism evidence="2">
    <name type="scientific">marine metagenome</name>
    <dbReference type="NCBI Taxonomy" id="408172"/>
    <lineage>
        <taxon>unclassified sequences</taxon>
        <taxon>metagenomes</taxon>
        <taxon>ecological metagenomes</taxon>
    </lineage>
</organism>
<feature type="non-terminal residue" evidence="2">
    <location>
        <position position="1"/>
    </location>
</feature>
<gene>
    <name evidence="2" type="ORF">METZ01_LOCUS121133</name>
</gene>
<reference evidence="2" key="1">
    <citation type="submission" date="2018-05" db="EMBL/GenBank/DDBJ databases">
        <authorList>
            <person name="Lanie J.A."/>
            <person name="Ng W.-L."/>
            <person name="Kazmierczak K.M."/>
            <person name="Andrzejewski T.M."/>
            <person name="Davidsen T.M."/>
            <person name="Wayne K.J."/>
            <person name="Tettelin H."/>
            <person name="Glass J.I."/>
            <person name="Rusch D."/>
            <person name="Podicherti R."/>
            <person name="Tsui H.-C.T."/>
            <person name="Winkler M.E."/>
        </authorList>
    </citation>
    <scope>NUCLEOTIDE SEQUENCE</scope>
</reference>
<protein>
    <submittedName>
        <fullName evidence="2">Uncharacterized protein</fullName>
    </submittedName>
</protein>
<evidence type="ECO:0000313" key="2">
    <source>
        <dbReference type="EMBL" id="SVA68279.1"/>
    </source>
</evidence>
<evidence type="ECO:0000256" key="1">
    <source>
        <dbReference type="SAM" id="MobiDB-lite"/>
    </source>
</evidence>
<feature type="region of interest" description="Disordered" evidence="1">
    <location>
        <begin position="1"/>
        <end position="28"/>
    </location>
</feature>
<sequence length="28" mass="2763">VEANGYEIGPGADLTERTTTPVAAGMAA</sequence>